<keyword evidence="3 6" id="KW-0812">Transmembrane</keyword>
<comment type="subcellular location">
    <subcellularLocation>
        <location evidence="1">Membrane</location>
        <topology evidence="1">Multi-pass membrane protein</topology>
    </subcellularLocation>
</comment>
<evidence type="ECO:0000256" key="5">
    <source>
        <dbReference type="ARBA" id="ARBA00023136"/>
    </source>
</evidence>
<dbReference type="AlphaFoldDB" id="A0A537IGJ2"/>
<name>A0A537IGJ2_9BACT</name>
<dbReference type="PANTHER" id="PTHR21716">
    <property type="entry name" value="TRANSMEMBRANE PROTEIN"/>
    <property type="match status" value="1"/>
</dbReference>
<dbReference type="EMBL" id="VBAP01000143">
    <property type="protein sequence ID" value="TMI70391.1"/>
    <property type="molecule type" value="Genomic_DNA"/>
</dbReference>
<comment type="caution">
    <text evidence="7">The sequence shown here is derived from an EMBL/GenBank/DDBJ whole genome shotgun (WGS) entry which is preliminary data.</text>
</comment>
<evidence type="ECO:0000256" key="3">
    <source>
        <dbReference type="ARBA" id="ARBA00022692"/>
    </source>
</evidence>
<evidence type="ECO:0000256" key="2">
    <source>
        <dbReference type="ARBA" id="ARBA00009773"/>
    </source>
</evidence>
<evidence type="ECO:0000256" key="4">
    <source>
        <dbReference type="ARBA" id="ARBA00022989"/>
    </source>
</evidence>
<proteinExistence type="inferred from homology"/>
<comment type="similarity">
    <text evidence="2">Belongs to the autoinducer-2 exporter (AI-2E) (TC 2.A.86) family.</text>
</comment>
<gene>
    <name evidence="7" type="ORF">E6H05_13610</name>
</gene>
<keyword evidence="4 6" id="KW-1133">Transmembrane helix</keyword>
<feature type="transmembrane region" description="Helical" evidence="6">
    <location>
        <begin position="13"/>
        <end position="44"/>
    </location>
</feature>
<evidence type="ECO:0000256" key="6">
    <source>
        <dbReference type="SAM" id="Phobius"/>
    </source>
</evidence>
<accession>A0A537IGJ2</accession>
<dbReference type="PANTHER" id="PTHR21716:SF4">
    <property type="entry name" value="TRANSMEMBRANE PROTEIN 245"/>
    <property type="match status" value="1"/>
</dbReference>
<organism evidence="7 8">
    <name type="scientific">Candidatus Segetimicrobium genomatis</name>
    <dbReference type="NCBI Taxonomy" id="2569760"/>
    <lineage>
        <taxon>Bacteria</taxon>
        <taxon>Bacillati</taxon>
        <taxon>Candidatus Sysuimicrobiota</taxon>
        <taxon>Candidatus Sysuimicrobiia</taxon>
        <taxon>Candidatus Sysuimicrobiales</taxon>
        <taxon>Candidatus Segetimicrobiaceae</taxon>
        <taxon>Candidatus Segetimicrobium</taxon>
    </lineage>
</organism>
<keyword evidence="5 6" id="KW-0472">Membrane</keyword>
<feature type="transmembrane region" description="Helical" evidence="6">
    <location>
        <begin position="88"/>
        <end position="111"/>
    </location>
</feature>
<dbReference type="InterPro" id="IPR002549">
    <property type="entry name" value="AI-2E-like"/>
</dbReference>
<evidence type="ECO:0000256" key="1">
    <source>
        <dbReference type="ARBA" id="ARBA00004141"/>
    </source>
</evidence>
<dbReference type="GO" id="GO:0016020">
    <property type="term" value="C:membrane"/>
    <property type="evidence" value="ECO:0007669"/>
    <property type="project" value="UniProtKB-SubCell"/>
</dbReference>
<feature type="transmembrane region" description="Helical" evidence="6">
    <location>
        <begin position="51"/>
        <end position="68"/>
    </location>
</feature>
<feature type="non-terminal residue" evidence="7">
    <location>
        <position position="1"/>
    </location>
</feature>
<protein>
    <submittedName>
        <fullName evidence="7">AI-2E family transporter</fullName>
    </submittedName>
</protein>
<sequence length="123" mass="13254">LGLAFWIVGLPNALFWGVVTMVFGILPIVGSGLVWVPAAIALLVASRPGPAAIITLVGAFVGNVDYILRPMVFRRWANIHPLVTLVGALAGVPFFGILGLLIGPLALSYFFELVKMYREEYLS</sequence>
<reference evidence="7 8" key="1">
    <citation type="journal article" date="2019" name="Nat. Microbiol.">
        <title>Mediterranean grassland soil C-N compound turnover is dependent on rainfall and depth, and is mediated by genomically divergent microorganisms.</title>
        <authorList>
            <person name="Diamond S."/>
            <person name="Andeer P.F."/>
            <person name="Li Z."/>
            <person name="Crits-Christoph A."/>
            <person name="Burstein D."/>
            <person name="Anantharaman K."/>
            <person name="Lane K.R."/>
            <person name="Thomas B.C."/>
            <person name="Pan C."/>
            <person name="Northen T.R."/>
            <person name="Banfield J.F."/>
        </authorList>
    </citation>
    <scope>NUCLEOTIDE SEQUENCE [LARGE SCALE GENOMIC DNA]</scope>
    <source>
        <strain evidence="7">NP_8</strain>
    </source>
</reference>
<evidence type="ECO:0000313" key="7">
    <source>
        <dbReference type="EMBL" id="TMI70391.1"/>
    </source>
</evidence>
<dbReference type="Proteomes" id="UP000318834">
    <property type="component" value="Unassembled WGS sequence"/>
</dbReference>
<dbReference type="Pfam" id="PF01594">
    <property type="entry name" value="AI-2E_transport"/>
    <property type="match status" value="1"/>
</dbReference>
<evidence type="ECO:0000313" key="8">
    <source>
        <dbReference type="Proteomes" id="UP000318834"/>
    </source>
</evidence>